<evidence type="ECO:0000256" key="1">
    <source>
        <dbReference type="SAM" id="SignalP"/>
    </source>
</evidence>
<dbReference type="Proteomes" id="UP000294887">
    <property type="component" value="Unassembled WGS sequence"/>
</dbReference>
<keyword evidence="1" id="KW-0732">Signal</keyword>
<proteinExistence type="predicted"/>
<dbReference type="InterPro" id="IPR058248">
    <property type="entry name" value="Lxx211020-like"/>
</dbReference>
<dbReference type="PANTHER" id="PTHR36302">
    <property type="entry name" value="BLR7088 PROTEIN"/>
    <property type="match status" value="1"/>
</dbReference>
<dbReference type="Pfam" id="PF04314">
    <property type="entry name" value="PCuAC"/>
    <property type="match status" value="1"/>
</dbReference>
<dbReference type="EMBL" id="SMFQ01000002">
    <property type="protein sequence ID" value="TCJ88334.1"/>
    <property type="molecule type" value="Genomic_DNA"/>
</dbReference>
<dbReference type="InterPro" id="IPR007410">
    <property type="entry name" value="LpqE-like"/>
</dbReference>
<accession>A0A4R1F6X8</accession>
<sequence>MNKNTRMIDAIKRLFWLFVFVSCTVNVMADNSSTISTQQLRVILPPPVATSAAAYGVIENTGNVQDTLINISSDAGMIMLHKSEIIDGMAKMNHVEDYVFEPGAQLILKPMSYHLMFMNINHDVIKQDGEVLVTLEFEKAGKLKINVPVSAE</sequence>
<name>A0A4R1F6X8_9GAMM</name>
<organism evidence="2 3">
    <name type="scientific">Cocleimonas flava</name>
    <dbReference type="NCBI Taxonomy" id="634765"/>
    <lineage>
        <taxon>Bacteria</taxon>
        <taxon>Pseudomonadati</taxon>
        <taxon>Pseudomonadota</taxon>
        <taxon>Gammaproteobacteria</taxon>
        <taxon>Thiotrichales</taxon>
        <taxon>Thiotrichaceae</taxon>
        <taxon>Cocleimonas</taxon>
    </lineage>
</organism>
<keyword evidence="3" id="KW-1185">Reference proteome</keyword>
<gene>
    <name evidence="2" type="ORF">EV695_0177</name>
</gene>
<protein>
    <submittedName>
        <fullName evidence="2">Copper(I)-binding protein</fullName>
    </submittedName>
</protein>
<dbReference type="InterPro" id="IPR036182">
    <property type="entry name" value="PCuAC_sf"/>
</dbReference>
<dbReference type="PANTHER" id="PTHR36302:SF1">
    <property type="entry name" value="COPPER CHAPERONE PCU(A)C"/>
    <property type="match status" value="1"/>
</dbReference>
<dbReference type="SUPFAM" id="SSF110087">
    <property type="entry name" value="DR1885-like metal-binding protein"/>
    <property type="match status" value="1"/>
</dbReference>
<feature type="chain" id="PRO_5020837220" evidence="1">
    <location>
        <begin position="30"/>
        <end position="152"/>
    </location>
</feature>
<dbReference type="Gene3D" id="2.60.40.1890">
    <property type="entry name" value="PCu(A)C copper chaperone"/>
    <property type="match status" value="1"/>
</dbReference>
<feature type="signal peptide" evidence="1">
    <location>
        <begin position="1"/>
        <end position="29"/>
    </location>
</feature>
<evidence type="ECO:0000313" key="3">
    <source>
        <dbReference type="Proteomes" id="UP000294887"/>
    </source>
</evidence>
<comment type="caution">
    <text evidence="2">The sequence shown here is derived from an EMBL/GenBank/DDBJ whole genome shotgun (WGS) entry which is preliminary data.</text>
</comment>
<dbReference type="AlphaFoldDB" id="A0A4R1F6X8"/>
<reference evidence="2 3" key="1">
    <citation type="submission" date="2019-03" db="EMBL/GenBank/DDBJ databases">
        <title>Genomic Encyclopedia of Type Strains, Phase IV (KMG-IV): sequencing the most valuable type-strain genomes for metagenomic binning, comparative biology and taxonomic classification.</title>
        <authorList>
            <person name="Goeker M."/>
        </authorList>
    </citation>
    <scope>NUCLEOTIDE SEQUENCE [LARGE SCALE GENOMIC DNA]</scope>
    <source>
        <strain evidence="2 3">DSM 24830</strain>
    </source>
</reference>
<dbReference type="OrthoDB" id="9796962at2"/>
<evidence type="ECO:0000313" key="2">
    <source>
        <dbReference type="EMBL" id="TCJ88334.1"/>
    </source>
</evidence>